<dbReference type="OrthoDB" id="9814509at2"/>
<dbReference type="Pfam" id="PF05845">
    <property type="entry name" value="PhnH"/>
    <property type="match status" value="1"/>
</dbReference>
<dbReference type="EMBL" id="QZCH01000011">
    <property type="protein sequence ID" value="RJG47680.1"/>
    <property type="molecule type" value="Genomic_DNA"/>
</dbReference>
<reference evidence="1 2" key="1">
    <citation type="submission" date="2018-09" db="EMBL/GenBank/DDBJ databases">
        <authorList>
            <person name="Wang F."/>
        </authorList>
    </citation>
    <scope>NUCLEOTIDE SEQUENCE [LARGE SCALE GENOMIC DNA]</scope>
    <source>
        <strain evidence="1 2">PLHSC7-2</strain>
    </source>
</reference>
<dbReference type="GO" id="GO:0016829">
    <property type="term" value="F:lyase activity"/>
    <property type="evidence" value="ECO:0007669"/>
    <property type="project" value="UniProtKB-KW"/>
</dbReference>
<dbReference type="Gene3D" id="3.40.50.11310">
    <property type="entry name" value="Bacterial phosphonate metabolism protein PhnH"/>
    <property type="match status" value="1"/>
</dbReference>
<organism evidence="1 2">
    <name type="scientific">Motilimonas pumila</name>
    <dbReference type="NCBI Taxonomy" id="2303987"/>
    <lineage>
        <taxon>Bacteria</taxon>
        <taxon>Pseudomonadati</taxon>
        <taxon>Pseudomonadota</taxon>
        <taxon>Gammaproteobacteria</taxon>
        <taxon>Alteromonadales</taxon>
        <taxon>Alteromonadales genera incertae sedis</taxon>
        <taxon>Motilimonas</taxon>
    </lineage>
</organism>
<keyword evidence="2" id="KW-1185">Reference proteome</keyword>
<protein>
    <submittedName>
        <fullName evidence="1">Phosphonate C-P lyase system protein PhnH</fullName>
    </submittedName>
</protein>
<dbReference type="RefSeq" id="WP_119910564.1">
    <property type="nucleotide sequence ID" value="NZ_QZCH01000011.1"/>
</dbReference>
<dbReference type="GO" id="GO:0019634">
    <property type="term" value="P:organic phosphonate metabolic process"/>
    <property type="evidence" value="ECO:0007669"/>
    <property type="project" value="InterPro"/>
</dbReference>
<proteinExistence type="predicted"/>
<evidence type="ECO:0000313" key="1">
    <source>
        <dbReference type="EMBL" id="RJG47680.1"/>
    </source>
</evidence>
<sequence length="197" mass="21187">MQAITSGFAQGVADSQFCFRHILTAMSEPGTVCQLNKHPGFMPLHAATSQVLLTLCDQDTGIYLSANLANEAELAALTDNLAFHCQAPLVVAEQADFAVVDGQEEVAMSSFKAGTHLLPETNCTLVIQTNGFHHGPLYRLTGPGIEHHKHVQLGYLSPTITEHLIAPKQAFPLGLDLIFCAGEDIIAIPRTTKVELS</sequence>
<comment type="caution">
    <text evidence="1">The sequence shown here is derived from an EMBL/GenBank/DDBJ whole genome shotgun (WGS) entry which is preliminary data.</text>
</comment>
<gene>
    <name evidence="1" type="primary">phnH</name>
    <name evidence="1" type="ORF">D1Z90_09720</name>
</gene>
<dbReference type="InterPro" id="IPR038058">
    <property type="entry name" value="PhnH-like_sp"/>
</dbReference>
<dbReference type="InterPro" id="IPR008772">
    <property type="entry name" value="Phosphonate_metab_PhnH"/>
</dbReference>
<reference evidence="1 2" key="2">
    <citation type="submission" date="2019-01" db="EMBL/GenBank/DDBJ databases">
        <title>Motilimonas pumilus sp. nov., isolated from the gut of sea cucumber (Apostichopus japonicus).</title>
        <authorList>
            <person name="Wang F.-Q."/>
            <person name="Ren L.-H."/>
            <person name="Lin Y.-W."/>
            <person name="Sun G.-H."/>
            <person name="Du Z.-J."/>
            <person name="Zhao J.-X."/>
            <person name="Liu X.-J."/>
            <person name="Liu L.-J."/>
        </authorList>
    </citation>
    <scope>NUCLEOTIDE SEQUENCE [LARGE SCALE GENOMIC DNA]</scope>
    <source>
        <strain evidence="1 2">PLHSC7-2</strain>
    </source>
</reference>
<dbReference type="AlphaFoldDB" id="A0A418YER2"/>
<keyword evidence="1" id="KW-0456">Lyase</keyword>
<name>A0A418YER2_9GAMM</name>
<dbReference type="NCBIfam" id="TIGR03292">
    <property type="entry name" value="PhnH_redo"/>
    <property type="match status" value="1"/>
</dbReference>
<dbReference type="SUPFAM" id="SSF159709">
    <property type="entry name" value="PhnH-like"/>
    <property type="match status" value="1"/>
</dbReference>
<accession>A0A418YER2</accession>
<evidence type="ECO:0000313" key="2">
    <source>
        <dbReference type="Proteomes" id="UP000283255"/>
    </source>
</evidence>
<dbReference type="Proteomes" id="UP000283255">
    <property type="component" value="Unassembled WGS sequence"/>
</dbReference>
<dbReference type="PIRSF" id="PIRSF020680">
    <property type="entry name" value="PhnH"/>
    <property type="match status" value="1"/>
</dbReference>